<keyword evidence="7 14" id="KW-0157">Chromophore</keyword>
<comment type="cofactor">
    <cofactor evidence="12">
        <name>FAD</name>
        <dbReference type="ChEBI" id="CHEBI:57692"/>
    </cofactor>
    <text evidence="12">Binds 1 FAD per subunit.</text>
</comment>
<dbReference type="GO" id="GO:0009416">
    <property type="term" value="P:response to light stimulus"/>
    <property type="evidence" value="ECO:0007669"/>
    <property type="project" value="TreeGrafter"/>
</dbReference>
<dbReference type="AlphaFoldDB" id="A0A091B2Q6"/>
<accession>A0A091B2Q6</accession>
<dbReference type="PANTHER" id="PTHR11455">
    <property type="entry name" value="CRYPTOCHROME"/>
    <property type="match status" value="1"/>
</dbReference>
<feature type="domain" description="Photolyase/cryptochrome alpha/beta" evidence="15">
    <location>
        <begin position="2"/>
        <end position="131"/>
    </location>
</feature>
<comment type="function">
    <text evidence="10">Involved in repair of UV radiation-induced DNA damage. Catalyzes the light-dependent monomerization (300-600 nm) of cyclobutyl pyrimidine dimers (in cis-syn configuration), which are formed between adjacent bases on the same DNA strand upon exposure to ultraviolet radiation.</text>
</comment>
<evidence type="ECO:0000256" key="10">
    <source>
        <dbReference type="ARBA" id="ARBA00059220"/>
    </source>
</evidence>
<feature type="site" description="Electron transfer via tryptophanyl radical" evidence="13">
    <location>
        <position position="310"/>
    </location>
</feature>
<evidence type="ECO:0000256" key="13">
    <source>
        <dbReference type="PIRSR" id="PIRSR602081-2"/>
    </source>
</evidence>
<dbReference type="PRINTS" id="PR00147">
    <property type="entry name" value="DNAPHOTLYASE"/>
</dbReference>
<feature type="binding site" evidence="12">
    <location>
        <begin position="239"/>
        <end position="243"/>
    </location>
    <ligand>
        <name>FAD</name>
        <dbReference type="ChEBI" id="CHEBI:57692"/>
    </ligand>
</feature>
<evidence type="ECO:0000256" key="9">
    <source>
        <dbReference type="ARBA" id="ARBA00033999"/>
    </source>
</evidence>
<evidence type="ECO:0000256" key="6">
    <source>
        <dbReference type="ARBA" id="ARBA00022827"/>
    </source>
</evidence>
<evidence type="ECO:0000256" key="4">
    <source>
        <dbReference type="ARBA" id="ARBA00014046"/>
    </source>
</evidence>
<feature type="binding site" evidence="12">
    <location>
        <begin position="377"/>
        <end position="379"/>
    </location>
    <ligand>
        <name>FAD</name>
        <dbReference type="ChEBI" id="CHEBI:57692"/>
    </ligand>
</feature>
<dbReference type="PROSITE" id="PS51645">
    <property type="entry name" value="PHR_CRY_ALPHA_BETA"/>
    <property type="match status" value="1"/>
</dbReference>
<dbReference type="EMBL" id="AVCK01000012">
    <property type="protein sequence ID" value="KFN46893.1"/>
    <property type="molecule type" value="Genomic_DNA"/>
</dbReference>
<comment type="cofactor">
    <cofactor evidence="1">
        <name>(6R)-5,10-methylene-5,6,7,8-tetrahydrofolate</name>
        <dbReference type="ChEBI" id="CHEBI:15636"/>
    </cofactor>
</comment>
<dbReference type="GO" id="GO:0000719">
    <property type="term" value="P:photoreactive repair"/>
    <property type="evidence" value="ECO:0007669"/>
    <property type="project" value="UniProtKB-ARBA"/>
</dbReference>
<dbReference type="Pfam" id="PF00875">
    <property type="entry name" value="DNA_photolyase"/>
    <property type="match status" value="1"/>
</dbReference>
<sequence>MANALIWFRRDLRLDDNPALQAALRAGQSPLCVYIHAPEEEAPWAPGAATQAWLHRSLLALDADLRARGSRLVIRRGDSLAELEKLIAETQAEALHWNRLYEPASIARDTRIKQGLKSRGLTVESHNAALLVEPWTVQTGSGDPYRVFTPFWKNARQRLDPQAPPAAPARLPEPPPRLAGLDVADLQLEPRKPEPRWDTGFWDDWQPGEAGAAEMLEVFLDGAASGYKEQRNYPDRIATSKLSPHLHFGEISPRRIVAAVLARRWPAAVQPDIDHFLSELGWREFSHHLLFHFPHTASENLNPKFDRFRWAKPDADHLRAWQRGRTGVPIVDAGMRELWHTGWMHNRVRMVVASFLTKNLRYHWKHGADWFWDTLVDADLANNTQGWQWTAGTGADAAPYFRIFSMISQAEKFDPAGKYIRRWVPELAKLPDSALAAPWEQPALLRQLAPAYPGRPIVDLKASREAALAAYSGAKA</sequence>
<dbReference type="FunFam" id="1.10.579.10:FF:000003">
    <property type="entry name" value="Deoxyribodipyrimidine photo-lyase"/>
    <property type="match status" value="1"/>
</dbReference>
<dbReference type="RefSeq" id="WP_034210981.1">
    <property type="nucleotide sequence ID" value="NZ_AVCK01000012.1"/>
</dbReference>
<dbReference type="eggNOG" id="COG0415">
    <property type="taxonomic scope" value="Bacteria"/>
</dbReference>
<evidence type="ECO:0000256" key="8">
    <source>
        <dbReference type="ARBA" id="ARBA00031671"/>
    </source>
</evidence>
<dbReference type="InterPro" id="IPR036155">
    <property type="entry name" value="Crypto/Photolyase_N_sf"/>
</dbReference>
<dbReference type="SUPFAM" id="SSF48173">
    <property type="entry name" value="Cryptochrome/photolyase FAD-binding domain"/>
    <property type="match status" value="1"/>
</dbReference>
<dbReference type="InterPro" id="IPR036134">
    <property type="entry name" value="Crypto/Photolyase_FAD-like_sf"/>
</dbReference>
<comment type="caution">
    <text evidence="16">The sequence shown here is derived from an EMBL/GenBank/DDBJ whole genome shotgun (WGS) entry which is preliminary data.</text>
</comment>
<dbReference type="PATRIC" id="fig|1384056.3.peg.819"/>
<feature type="site" description="Electron transfer via tryptophanyl radical" evidence="13">
    <location>
        <position position="387"/>
    </location>
</feature>
<dbReference type="STRING" id="1384056.N787_00945"/>
<keyword evidence="5 12" id="KW-0285">Flavoprotein</keyword>
<evidence type="ECO:0000256" key="12">
    <source>
        <dbReference type="PIRSR" id="PIRSR602081-1"/>
    </source>
</evidence>
<evidence type="ECO:0000256" key="14">
    <source>
        <dbReference type="RuleBase" id="RU004182"/>
    </source>
</evidence>
<name>A0A091B2Q6_9GAMM</name>
<feature type="binding site" evidence="12">
    <location>
        <position position="227"/>
    </location>
    <ligand>
        <name>FAD</name>
        <dbReference type="ChEBI" id="CHEBI:57692"/>
    </ligand>
</feature>
<dbReference type="PROSITE" id="PS00394">
    <property type="entry name" value="DNA_PHOTOLYASES_1_1"/>
    <property type="match status" value="1"/>
</dbReference>
<dbReference type="EC" id="4.1.99.3" evidence="3"/>
<dbReference type="Gene3D" id="3.40.50.620">
    <property type="entry name" value="HUPs"/>
    <property type="match status" value="1"/>
</dbReference>
<keyword evidence="17" id="KW-1185">Reference proteome</keyword>
<feature type="binding site" evidence="12">
    <location>
        <position position="276"/>
    </location>
    <ligand>
        <name>FAD</name>
        <dbReference type="ChEBI" id="CHEBI:57692"/>
    </ligand>
</feature>
<protein>
    <recommendedName>
        <fullName evidence="4">Deoxyribodipyrimidine photo-lyase</fullName>
        <ecNumber evidence="3">4.1.99.3</ecNumber>
    </recommendedName>
    <alternativeName>
        <fullName evidence="8">DNA photolyase</fullName>
    </alternativeName>
    <alternativeName>
        <fullName evidence="11">Photoreactivating enzyme</fullName>
    </alternativeName>
</protein>
<feature type="site" description="Electron transfer via tryptophanyl radical" evidence="13">
    <location>
        <position position="364"/>
    </location>
</feature>
<dbReference type="GO" id="GO:0003677">
    <property type="term" value="F:DNA binding"/>
    <property type="evidence" value="ECO:0007669"/>
    <property type="project" value="TreeGrafter"/>
</dbReference>
<dbReference type="PROSITE" id="PS00691">
    <property type="entry name" value="DNA_PHOTOLYASES_1_2"/>
    <property type="match status" value="1"/>
</dbReference>
<comment type="similarity">
    <text evidence="2">Belongs to the DNA photolyase class-1 family.</text>
</comment>
<evidence type="ECO:0000256" key="3">
    <source>
        <dbReference type="ARBA" id="ARBA00013149"/>
    </source>
</evidence>
<dbReference type="InterPro" id="IPR005101">
    <property type="entry name" value="Cryptochr/Photolyase_FAD-bd"/>
</dbReference>
<gene>
    <name evidence="16" type="ORF">N787_00945</name>
</gene>
<evidence type="ECO:0000259" key="15">
    <source>
        <dbReference type="PROSITE" id="PS51645"/>
    </source>
</evidence>
<dbReference type="Pfam" id="PF03441">
    <property type="entry name" value="FAD_binding_7"/>
    <property type="match status" value="1"/>
</dbReference>
<organism evidence="16 17">
    <name type="scientific">Arenimonas metalli CF5-1</name>
    <dbReference type="NCBI Taxonomy" id="1384056"/>
    <lineage>
        <taxon>Bacteria</taxon>
        <taxon>Pseudomonadati</taxon>
        <taxon>Pseudomonadota</taxon>
        <taxon>Gammaproteobacteria</taxon>
        <taxon>Lysobacterales</taxon>
        <taxon>Lysobacteraceae</taxon>
        <taxon>Arenimonas</taxon>
    </lineage>
</organism>
<comment type="catalytic activity">
    <reaction evidence="9">
        <text>cyclobutadipyrimidine (in DNA) = 2 pyrimidine residues (in DNA).</text>
        <dbReference type="EC" id="4.1.99.3"/>
    </reaction>
</comment>
<evidence type="ECO:0000313" key="17">
    <source>
        <dbReference type="Proteomes" id="UP000029393"/>
    </source>
</evidence>
<dbReference type="InterPro" id="IPR018394">
    <property type="entry name" value="DNA_photolyase_1_CS_C"/>
</dbReference>
<evidence type="ECO:0000256" key="11">
    <source>
        <dbReference type="ARBA" id="ARBA00083107"/>
    </source>
</evidence>
<dbReference type="Gene3D" id="1.10.579.10">
    <property type="entry name" value="DNA Cyclobutane Dipyrimidine Photolyase, subunit A, domain 3"/>
    <property type="match status" value="1"/>
</dbReference>
<evidence type="ECO:0000256" key="7">
    <source>
        <dbReference type="ARBA" id="ARBA00022991"/>
    </source>
</evidence>
<dbReference type="Gene3D" id="1.25.40.80">
    <property type="match status" value="1"/>
</dbReference>
<proteinExistence type="inferred from homology"/>
<evidence type="ECO:0000256" key="1">
    <source>
        <dbReference type="ARBA" id="ARBA00001932"/>
    </source>
</evidence>
<keyword evidence="6 12" id="KW-0274">FAD</keyword>
<dbReference type="InterPro" id="IPR002081">
    <property type="entry name" value="Cryptochrome/DNA_photolyase_1"/>
</dbReference>
<dbReference type="GO" id="GO:0071949">
    <property type="term" value="F:FAD binding"/>
    <property type="evidence" value="ECO:0007669"/>
    <property type="project" value="TreeGrafter"/>
</dbReference>
<reference evidence="16 17" key="1">
    <citation type="submission" date="2013-09" db="EMBL/GenBank/DDBJ databases">
        <title>Genome sequencing of Arenimonas metalli.</title>
        <authorList>
            <person name="Chen F."/>
            <person name="Wang G."/>
        </authorList>
    </citation>
    <scope>NUCLEOTIDE SEQUENCE [LARGE SCALE GENOMIC DNA]</scope>
    <source>
        <strain evidence="16 17">CF5-1</strain>
    </source>
</reference>
<dbReference type="Proteomes" id="UP000029393">
    <property type="component" value="Unassembled WGS sequence"/>
</dbReference>
<dbReference type="OrthoDB" id="9772484at2"/>
<evidence type="ECO:0000313" key="16">
    <source>
        <dbReference type="EMBL" id="KFN46893.1"/>
    </source>
</evidence>
<dbReference type="InterPro" id="IPR014729">
    <property type="entry name" value="Rossmann-like_a/b/a_fold"/>
</dbReference>
<dbReference type="GO" id="GO:0003904">
    <property type="term" value="F:deoxyribodipyrimidine photo-lyase activity"/>
    <property type="evidence" value="ECO:0007669"/>
    <property type="project" value="UniProtKB-EC"/>
</dbReference>
<dbReference type="PANTHER" id="PTHR11455:SF9">
    <property type="entry name" value="CRYPTOCHROME CIRCADIAN CLOCK 5 ISOFORM X1"/>
    <property type="match status" value="1"/>
</dbReference>
<dbReference type="InterPro" id="IPR006050">
    <property type="entry name" value="DNA_photolyase_N"/>
</dbReference>
<comment type="similarity">
    <text evidence="14">Belongs to the DNA photolyase family.</text>
</comment>
<evidence type="ECO:0000256" key="2">
    <source>
        <dbReference type="ARBA" id="ARBA00005862"/>
    </source>
</evidence>
<evidence type="ECO:0000256" key="5">
    <source>
        <dbReference type="ARBA" id="ARBA00022630"/>
    </source>
</evidence>
<dbReference type="SUPFAM" id="SSF52425">
    <property type="entry name" value="Cryptochrome/photolyase, N-terminal domain"/>
    <property type="match status" value="1"/>
</dbReference>